<proteinExistence type="predicted"/>
<dbReference type="InterPro" id="IPR050267">
    <property type="entry name" value="Anti-sigma-factor_SerPK"/>
</dbReference>
<feature type="domain" description="Histidine kinase/HSP90-like ATPase" evidence="2">
    <location>
        <begin position="23"/>
        <end position="118"/>
    </location>
</feature>
<dbReference type="EMBL" id="JACCFS010000001">
    <property type="protein sequence ID" value="NYJ32845.1"/>
    <property type="molecule type" value="Genomic_DNA"/>
</dbReference>
<organism evidence="3 4">
    <name type="scientific">Nocardiopsis aegyptia</name>
    <dbReference type="NCBI Taxonomy" id="220378"/>
    <lineage>
        <taxon>Bacteria</taxon>
        <taxon>Bacillati</taxon>
        <taxon>Actinomycetota</taxon>
        <taxon>Actinomycetes</taxon>
        <taxon>Streptosporangiales</taxon>
        <taxon>Nocardiopsidaceae</taxon>
        <taxon>Nocardiopsis</taxon>
    </lineage>
</organism>
<evidence type="ECO:0000313" key="4">
    <source>
        <dbReference type="Proteomes" id="UP000572051"/>
    </source>
</evidence>
<dbReference type="Pfam" id="PF13581">
    <property type="entry name" value="HATPase_c_2"/>
    <property type="match status" value="1"/>
</dbReference>
<accession>A0A7Z0EKC9</accession>
<evidence type="ECO:0000259" key="2">
    <source>
        <dbReference type="Pfam" id="PF13581"/>
    </source>
</evidence>
<dbReference type="InterPro" id="IPR036890">
    <property type="entry name" value="HATPase_C_sf"/>
</dbReference>
<dbReference type="PANTHER" id="PTHR35526:SF3">
    <property type="entry name" value="ANTI-SIGMA-F FACTOR RSBW"/>
    <property type="match status" value="1"/>
</dbReference>
<keyword evidence="4" id="KW-1185">Reference proteome</keyword>
<name>A0A7Z0EKC9_9ACTN</name>
<dbReference type="AlphaFoldDB" id="A0A7Z0EKC9"/>
<protein>
    <submittedName>
        <fullName evidence="3">Anti-sigma regulatory factor (Ser/Thr protein kinase)</fullName>
    </submittedName>
</protein>
<dbReference type="Gene3D" id="3.30.565.10">
    <property type="entry name" value="Histidine kinase-like ATPase, C-terminal domain"/>
    <property type="match status" value="1"/>
</dbReference>
<dbReference type="CDD" id="cd16936">
    <property type="entry name" value="HATPase_RsbW-like"/>
    <property type="match status" value="1"/>
</dbReference>
<evidence type="ECO:0000256" key="1">
    <source>
        <dbReference type="ARBA" id="ARBA00022527"/>
    </source>
</evidence>
<sequence length="136" mass="14375">MIATGPHTDTVTARHTFPGVATSLTQARAWAGARLTDQGVDVPDDLPLVLTELATNAIRHTRSSDPGGTFTVRLILGPKRVRVEVRDNGPRGHHTPAVRPWSPTAVSGRGLAIVEAFSASWGPLPVVSGVFAEVAR</sequence>
<dbReference type="InterPro" id="IPR003594">
    <property type="entry name" value="HATPase_dom"/>
</dbReference>
<keyword evidence="1" id="KW-0723">Serine/threonine-protein kinase</keyword>
<dbReference type="GO" id="GO:0004674">
    <property type="term" value="F:protein serine/threonine kinase activity"/>
    <property type="evidence" value="ECO:0007669"/>
    <property type="project" value="UniProtKB-KW"/>
</dbReference>
<evidence type="ECO:0000313" key="3">
    <source>
        <dbReference type="EMBL" id="NYJ32845.1"/>
    </source>
</evidence>
<keyword evidence="1" id="KW-0418">Kinase</keyword>
<keyword evidence="1" id="KW-0808">Transferase</keyword>
<dbReference type="RefSeq" id="WP_179820810.1">
    <property type="nucleotide sequence ID" value="NZ_JACCFS010000001.1"/>
</dbReference>
<dbReference type="SUPFAM" id="SSF55874">
    <property type="entry name" value="ATPase domain of HSP90 chaperone/DNA topoisomerase II/histidine kinase"/>
    <property type="match status" value="1"/>
</dbReference>
<dbReference type="PANTHER" id="PTHR35526">
    <property type="entry name" value="ANTI-SIGMA-F FACTOR RSBW-RELATED"/>
    <property type="match status" value="1"/>
</dbReference>
<reference evidence="3 4" key="1">
    <citation type="submission" date="2020-07" db="EMBL/GenBank/DDBJ databases">
        <title>Sequencing the genomes of 1000 actinobacteria strains.</title>
        <authorList>
            <person name="Klenk H.-P."/>
        </authorList>
    </citation>
    <scope>NUCLEOTIDE SEQUENCE [LARGE SCALE GENOMIC DNA]</scope>
    <source>
        <strain evidence="3 4">DSM 44442</strain>
    </source>
</reference>
<gene>
    <name evidence="3" type="ORF">HNR10_000726</name>
</gene>
<comment type="caution">
    <text evidence="3">The sequence shown here is derived from an EMBL/GenBank/DDBJ whole genome shotgun (WGS) entry which is preliminary data.</text>
</comment>
<dbReference type="Proteomes" id="UP000572051">
    <property type="component" value="Unassembled WGS sequence"/>
</dbReference>